<keyword evidence="3" id="KW-1185">Reference proteome</keyword>
<dbReference type="OrthoDB" id="1524045at2"/>
<name>A0A5B7TQ06_9FLAO</name>
<dbReference type="SUPFAM" id="SSF48452">
    <property type="entry name" value="TPR-like"/>
    <property type="match status" value="1"/>
</dbReference>
<dbReference type="Gene3D" id="2.20.110.10">
    <property type="entry name" value="Histone H3 K4-specific methyltransferase SET7/9 N-terminal domain"/>
    <property type="match status" value="2"/>
</dbReference>
<accession>A0A5B7TQ06</accession>
<evidence type="ECO:0000313" key="3">
    <source>
        <dbReference type="Proteomes" id="UP000306229"/>
    </source>
</evidence>
<organism evidence="2 3">
    <name type="scientific">Aureibaculum algae</name>
    <dbReference type="NCBI Taxonomy" id="2584122"/>
    <lineage>
        <taxon>Bacteria</taxon>
        <taxon>Pseudomonadati</taxon>
        <taxon>Bacteroidota</taxon>
        <taxon>Flavobacteriia</taxon>
        <taxon>Flavobacteriales</taxon>
        <taxon>Flavobacteriaceae</taxon>
        <taxon>Aureibaculum</taxon>
    </lineage>
</organism>
<evidence type="ECO:0000256" key="1">
    <source>
        <dbReference type="SAM" id="SignalP"/>
    </source>
</evidence>
<dbReference type="Pfam" id="PF07661">
    <property type="entry name" value="MORN_2"/>
    <property type="match status" value="4"/>
</dbReference>
<dbReference type="PANTHER" id="PTHR33706:SF1">
    <property type="entry name" value="TPR REPEAT PROTEIN"/>
    <property type="match status" value="1"/>
</dbReference>
<dbReference type="Gene3D" id="3.90.930.1">
    <property type="match status" value="1"/>
</dbReference>
<dbReference type="Proteomes" id="UP000306229">
    <property type="component" value="Chromosome"/>
</dbReference>
<gene>
    <name evidence="2" type="ORF">FF125_07755</name>
</gene>
<dbReference type="KEGG" id="fbe:FF125_07755"/>
<dbReference type="InterPro" id="IPR011990">
    <property type="entry name" value="TPR-like_helical_dom_sf"/>
</dbReference>
<keyword evidence="1" id="KW-0732">Signal</keyword>
<dbReference type="InterPro" id="IPR011652">
    <property type="entry name" value="MORN_2"/>
</dbReference>
<feature type="signal peptide" evidence="1">
    <location>
        <begin position="1"/>
        <end position="20"/>
    </location>
</feature>
<dbReference type="EMBL" id="CP040749">
    <property type="protein sequence ID" value="QCX38330.1"/>
    <property type="molecule type" value="Genomic_DNA"/>
</dbReference>
<evidence type="ECO:0000313" key="2">
    <source>
        <dbReference type="EMBL" id="QCX38330.1"/>
    </source>
</evidence>
<proteinExistence type="predicted"/>
<dbReference type="AlphaFoldDB" id="A0A5B7TQ06"/>
<sequence length="426" mass="49645">MKKNGILIIILSCLAVGLHAQEEKTFWDNGNVKTTIILDEDGEKNGRYESFYENGELKEYGSYENGEKVGTWNEYYYDGTNKKMTRYYDGIIYRKEIYYDNGRLMVSGGFDDQGKKDGPWKQQYDNWQEKLEGDYSHGKKQGQWKYYTESGELFKIENYKEDVRISKWENNDINSNVFESEDTVIDVSHKIEQTQVEEVEEEIIEYVEVEEDAIDAVAEVAGDATVESVNYYRNRRNGEWKFYNERGDVIEIGNYINDRKNGKWTSYYDNGQIKRIQLWNAGKVIEVISYFDKNGKTLDKGTLKAGKGTINEYDANNKLISTIEFVNGEEIDWNDAFELNNMAWDIYENETDAAMLQKGIKMVKRSIELDKDYFNTDTYAALLFKTGNLKQALILAKEAIRIAKKNDDTYSSTTELIEQIQKKMKK</sequence>
<feature type="chain" id="PRO_5022685270" description="Toxin-antitoxin system YwqK family antitoxin" evidence="1">
    <location>
        <begin position="21"/>
        <end position="426"/>
    </location>
</feature>
<dbReference type="RefSeq" id="WP_138949226.1">
    <property type="nucleotide sequence ID" value="NZ_CP040749.1"/>
</dbReference>
<reference evidence="2 3" key="1">
    <citation type="submission" date="2019-05" db="EMBL/GenBank/DDBJ databases">
        <title>Algicella ahnfeltiae gen. nov., sp. nov., a novel marine bacterium of the family Flavobacteriaceae isolated from a red alga.</title>
        <authorList>
            <person name="Nedashkovskaya O.I."/>
            <person name="Kukhlevskiy A.D."/>
            <person name="Kim S.-G."/>
            <person name="Zhukova N.V."/>
            <person name="Mikhailov V.V."/>
        </authorList>
    </citation>
    <scope>NUCLEOTIDE SEQUENCE [LARGE SCALE GENOMIC DNA]</scope>
    <source>
        <strain evidence="2 3">10Alg115</strain>
    </source>
</reference>
<dbReference type="PANTHER" id="PTHR33706">
    <property type="entry name" value="MORN VARIANT REPEAT PROTEIN"/>
    <property type="match status" value="1"/>
</dbReference>
<evidence type="ECO:0008006" key="4">
    <source>
        <dbReference type="Google" id="ProtNLM"/>
    </source>
</evidence>
<protein>
    <recommendedName>
        <fullName evidence="4">Toxin-antitoxin system YwqK family antitoxin</fullName>
    </recommendedName>
</protein>
<dbReference type="SUPFAM" id="SSF82185">
    <property type="entry name" value="Histone H3 K4-specific methyltransferase SET7/9 N-terminal domain"/>
    <property type="match status" value="3"/>
</dbReference>